<name>A0A1G2PDG3_9BACT</name>
<dbReference type="Proteomes" id="UP000178869">
    <property type="component" value="Unassembled WGS sequence"/>
</dbReference>
<dbReference type="Gene3D" id="6.10.140.1950">
    <property type="match status" value="1"/>
</dbReference>
<reference evidence="8 9" key="1">
    <citation type="journal article" date="2016" name="Nat. Commun.">
        <title>Thousands of microbial genomes shed light on interconnected biogeochemical processes in an aquifer system.</title>
        <authorList>
            <person name="Anantharaman K."/>
            <person name="Brown C.T."/>
            <person name="Hug L.A."/>
            <person name="Sharon I."/>
            <person name="Castelle C.J."/>
            <person name="Probst A.J."/>
            <person name="Thomas B.C."/>
            <person name="Singh A."/>
            <person name="Wilkins M.J."/>
            <person name="Karaoz U."/>
            <person name="Brodie E.L."/>
            <person name="Williams K.H."/>
            <person name="Hubbard S.S."/>
            <person name="Banfield J.F."/>
        </authorList>
    </citation>
    <scope>NUCLEOTIDE SEQUENCE [LARGE SCALE GENOMIC DNA]</scope>
</reference>
<dbReference type="EMBL" id="MHSR01000016">
    <property type="protein sequence ID" value="OHA46365.1"/>
    <property type="molecule type" value="Genomic_DNA"/>
</dbReference>
<comment type="function">
    <text evidence="1">Peptide chain release factor 1 directs the termination of translation in response to the peptide chain termination codons UAG and UAA.</text>
</comment>
<protein>
    <submittedName>
        <fullName evidence="8">Peptide chain release factor 1</fullName>
    </submittedName>
</protein>
<dbReference type="InterPro" id="IPR050057">
    <property type="entry name" value="Prokaryotic/Mito_RF"/>
</dbReference>
<evidence type="ECO:0000313" key="8">
    <source>
        <dbReference type="EMBL" id="OHA46365.1"/>
    </source>
</evidence>
<keyword evidence="5" id="KW-0175">Coiled coil</keyword>
<feature type="compositionally biased region" description="Basic and acidic residues" evidence="6">
    <location>
        <begin position="32"/>
        <end position="42"/>
    </location>
</feature>
<dbReference type="InterPro" id="IPR000352">
    <property type="entry name" value="Pep_chain_release_fac_I"/>
</dbReference>
<dbReference type="AlphaFoldDB" id="A0A1G2PDG3"/>
<evidence type="ECO:0000259" key="7">
    <source>
        <dbReference type="PROSITE" id="PS00745"/>
    </source>
</evidence>
<comment type="caution">
    <text evidence="8">The sequence shown here is derived from an EMBL/GenBank/DDBJ whole genome shotgun (WGS) entry which is preliminary data.</text>
</comment>
<keyword evidence="4" id="KW-0648">Protein biosynthesis</keyword>
<dbReference type="Pfam" id="PF03462">
    <property type="entry name" value="PCRF"/>
    <property type="match status" value="1"/>
</dbReference>
<dbReference type="PROSITE" id="PS00745">
    <property type="entry name" value="RF_PROK_I"/>
    <property type="match status" value="1"/>
</dbReference>
<evidence type="ECO:0000256" key="4">
    <source>
        <dbReference type="ARBA" id="ARBA00022917"/>
    </source>
</evidence>
<comment type="similarity">
    <text evidence="2">Belongs to the prokaryotic/mitochondrial release factor family.</text>
</comment>
<feature type="region of interest" description="Disordered" evidence="6">
    <location>
        <begin position="19"/>
        <end position="42"/>
    </location>
</feature>
<dbReference type="SUPFAM" id="SSF75620">
    <property type="entry name" value="Release factor"/>
    <property type="match status" value="1"/>
</dbReference>
<keyword evidence="3" id="KW-0488">Methylation</keyword>
<evidence type="ECO:0000256" key="6">
    <source>
        <dbReference type="SAM" id="MobiDB-lite"/>
    </source>
</evidence>
<evidence type="ECO:0000313" key="9">
    <source>
        <dbReference type="Proteomes" id="UP000178869"/>
    </source>
</evidence>
<dbReference type="FunFam" id="3.30.70.1660:FF:000002">
    <property type="entry name" value="Peptide chain release factor 1"/>
    <property type="match status" value="1"/>
</dbReference>
<gene>
    <name evidence="8" type="ORF">A2828_00225</name>
</gene>
<evidence type="ECO:0000256" key="3">
    <source>
        <dbReference type="ARBA" id="ARBA00022481"/>
    </source>
</evidence>
<dbReference type="GO" id="GO:0003747">
    <property type="term" value="F:translation release factor activity"/>
    <property type="evidence" value="ECO:0007669"/>
    <property type="project" value="InterPro"/>
</dbReference>
<dbReference type="PANTHER" id="PTHR43804:SF7">
    <property type="entry name" value="LD18447P"/>
    <property type="match status" value="1"/>
</dbReference>
<evidence type="ECO:0000256" key="2">
    <source>
        <dbReference type="ARBA" id="ARBA00010835"/>
    </source>
</evidence>
<feature type="coiled-coil region" evidence="5">
    <location>
        <begin position="45"/>
        <end position="95"/>
    </location>
</feature>
<feature type="domain" description="Prokaryotic-type class I peptide chain release factors" evidence="7">
    <location>
        <begin position="236"/>
        <end position="252"/>
    </location>
</feature>
<accession>A0A1G2PDG3</accession>
<proteinExistence type="inferred from homology"/>
<dbReference type="SMART" id="SM00937">
    <property type="entry name" value="PCRF"/>
    <property type="match status" value="1"/>
</dbReference>
<dbReference type="Pfam" id="PF00472">
    <property type="entry name" value="RF-1"/>
    <property type="match status" value="1"/>
</dbReference>
<dbReference type="Gene3D" id="3.30.70.1660">
    <property type="match status" value="1"/>
</dbReference>
<sequence length="357" mass="40168">MSQDERTLEEIKSEYGDLETKLSDLIEPESSQSRRPELLSRPKDLAELGRRLKQLGQTIKIKEEEERLKKELEDIKNLIATEKDAELNAMAQEEKNTIEKKIAALVNGQTSRIATEKEGIVMEIRPGAGGDEAALFAGEITRMYIKFAEKSGWKTQLVEDNNTSIGGQKEAIFIIRGGDAYKKLKTESGVHRVQRVPETEKSGRLHTSTVTVMVIPEAQETDLEIKPQDIRIDVQRATGPGGQNVNKRETAVRLIHLPTGIIITSQKERTQQSNKEAAMSILRSKLLALKEEEEAKAKSEIHKTQVGGGDRSDKIRTYNFPQDRVTDHRIKKSWHNIASIMEGNIEEIVKDLQAINL</sequence>
<dbReference type="Gene3D" id="3.30.160.20">
    <property type="match status" value="1"/>
</dbReference>
<organism evidence="8 9">
    <name type="scientific">Candidatus Terrybacteria bacterium RIFCSPHIGHO2_01_FULL_43_35</name>
    <dbReference type="NCBI Taxonomy" id="1802361"/>
    <lineage>
        <taxon>Bacteria</taxon>
        <taxon>Candidatus Terryibacteriota</taxon>
    </lineage>
</organism>
<dbReference type="InterPro" id="IPR005139">
    <property type="entry name" value="PCRF"/>
</dbReference>
<dbReference type="PANTHER" id="PTHR43804">
    <property type="entry name" value="LD18447P"/>
    <property type="match status" value="1"/>
</dbReference>
<evidence type="ECO:0000256" key="1">
    <source>
        <dbReference type="ARBA" id="ARBA00002986"/>
    </source>
</evidence>
<dbReference type="InterPro" id="IPR045853">
    <property type="entry name" value="Pep_chain_release_fac_I_sf"/>
</dbReference>
<dbReference type="FunFam" id="3.30.160.20:FF:000004">
    <property type="entry name" value="Peptide chain release factor 1"/>
    <property type="match status" value="1"/>
</dbReference>
<evidence type="ECO:0000256" key="5">
    <source>
        <dbReference type="SAM" id="Coils"/>
    </source>
</evidence>
<dbReference type="GO" id="GO:0005737">
    <property type="term" value="C:cytoplasm"/>
    <property type="evidence" value="ECO:0007669"/>
    <property type="project" value="UniProtKB-ARBA"/>
</dbReference>